<protein>
    <recommendedName>
        <fullName evidence="3">AB hydrolase-1 domain-containing protein</fullName>
    </recommendedName>
</protein>
<sequence length="346" mass="40021">MNPKDTNISVASNCYNNILTKMKSASSMKGLEVRDIVSLAFHHVKPRIHRAHPPPWKEKPAIINLHGLFGSHIMYHSLNRLMVQKFETDIYSLDLRNHGNSPRAAPYDYVTLTDDVIQFVRNNIYNETPGRPLYLTGFSLGGRVALLATLSRLLNVQKCISIDLPPYTIPELDKHFTGNCDLVNRIANREIKIERGSDNWKDNVLAMFKELPVNDSTSGQNLALYFANGFLSVKANHDKSLSSRDDYIDYATPVHWMPDLAEEVKRWPERKELNPMMYRYQSEVSTLFMKGLQSEFIKRDYSLLKEHFPNSEVKEFNCGHNILMDFPKESFDTIIEFFSRKQHKQH</sequence>
<gene>
    <name evidence="4" type="ORF">RNJ44_00725</name>
</gene>
<name>A0ABR4NRX1_9SACH</name>
<comment type="caution">
    <text evidence="4">The sequence shown here is derived from an EMBL/GenBank/DDBJ whole genome shotgun (WGS) entry which is preliminary data.</text>
</comment>
<organism evidence="4 5">
    <name type="scientific">Nakaseomyces bracarensis</name>
    <dbReference type="NCBI Taxonomy" id="273131"/>
    <lineage>
        <taxon>Eukaryota</taxon>
        <taxon>Fungi</taxon>
        <taxon>Dikarya</taxon>
        <taxon>Ascomycota</taxon>
        <taxon>Saccharomycotina</taxon>
        <taxon>Saccharomycetes</taxon>
        <taxon>Saccharomycetales</taxon>
        <taxon>Saccharomycetaceae</taxon>
        <taxon>Nakaseomyces</taxon>
    </lineage>
</organism>
<evidence type="ECO:0000256" key="1">
    <source>
        <dbReference type="ARBA" id="ARBA00008645"/>
    </source>
</evidence>
<dbReference type="InterPro" id="IPR029058">
    <property type="entry name" value="AB_hydrolase_fold"/>
</dbReference>
<dbReference type="InterPro" id="IPR000073">
    <property type="entry name" value="AB_hydrolase_1"/>
</dbReference>
<feature type="domain" description="AB hydrolase-1" evidence="3">
    <location>
        <begin position="60"/>
        <end position="326"/>
    </location>
</feature>
<evidence type="ECO:0000256" key="2">
    <source>
        <dbReference type="ARBA" id="ARBA00022801"/>
    </source>
</evidence>
<dbReference type="SUPFAM" id="SSF53474">
    <property type="entry name" value="alpha/beta-Hydrolases"/>
    <property type="match status" value="1"/>
</dbReference>
<accession>A0ABR4NRX1</accession>
<dbReference type="PANTHER" id="PTHR46118:SF4">
    <property type="entry name" value="PROTEIN ABHD11"/>
    <property type="match status" value="1"/>
</dbReference>
<evidence type="ECO:0000313" key="5">
    <source>
        <dbReference type="Proteomes" id="UP001623330"/>
    </source>
</evidence>
<evidence type="ECO:0000313" key="4">
    <source>
        <dbReference type="EMBL" id="KAL3231086.1"/>
    </source>
</evidence>
<dbReference type="Gene3D" id="3.40.50.1820">
    <property type="entry name" value="alpha/beta hydrolase"/>
    <property type="match status" value="1"/>
</dbReference>
<dbReference type="Proteomes" id="UP001623330">
    <property type="component" value="Unassembled WGS sequence"/>
</dbReference>
<comment type="similarity">
    <text evidence="1">Belongs to the AB hydrolase superfamily.</text>
</comment>
<dbReference type="EMBL" id="JBEVYD010000008">
    <property type="protein sequence ID" value="KAL3231086.1"/>
    <property type="molecule type" value="Genomic_DNA"/>
</dbReference>
<evidence type="ECO:0000259" key="3">
    <source>
        <dbReference type="Pfam" id="PF00561"/>
    </source>
</evidence>
<dbReference type="Pfam" id="PF00561">
    <property type="entry name" value="Abhydrolase_1"/>
    <property type="match status" value="1"/>
</dbReference>
<proteinExistence type="inferred from homology"/>
<dbReference type="PANTHER" id="PTHR46118">
    <property type="entry name" value="PROTEIN ABHD11"/>
    <property type="match status" value="1"/>
</dbReference>
<reference evidence="4 5" key="1">
    <citation type="submission" date="2024-05" db="EMBL/GenBank/DDBJ databases">
        <title>Long read based assembly of the Candida bracarensis genome reveals expanded adhesin content.</title>
        <authorList>
            <person name="Marcet-Houben M."/>
            <person name="Ksiezopolska E."/>
            <person name="Gabaldon T."/>
        </authorList>
    </citation>
    <scope>NUCLEOTIDE SEQUENCE [LARGE SCALE GENOMIC DNA]</scope>
    <source>
        <strain evidence="4 5">CBM6</strain>
    </source>
</reference>
<keyword evidence="5" id="KW-1185">Reference proteome</keyword>
<keyword evidence="2" id="KW-0378">Hydrolase</keyword>